<evidence type="ECO:0008006" key="3">
    <source>
        <dbReference type="Google" id="ProtNLM"/>
    </source>
</evidence>
<evidence type="ECO:0000313" key="1">
    <source>
        <dbReference type="EMBL" id="TKW37935.1"/>
    </source>
</evidence>
<evidence type="ECO:0000313" key="2">
    <source>
        <dbReference type="Proteomes" id="UP000298652"/>
    </source>
</evidence>
<dbReference type="Proteomes" id="UP000298652">
    <property type="component" value="Chromosome 1"/>
</dbReference>
<organism evidence="1 2">
    <name type="scientific">Setaria viridis</name>
    <name type="common">Green bristlegrass</name>
    <name type="synonym">Setaria italica subsp. viridis</name>
    <dbReference type="NCBI Taxonomy" id="4556"/>
    <lineage>
        <taxon>Eukaryota</taxon>
        <taxon>Viridiplantae</taxon>
        <taxon>Streptophyta</taxon>
        <taxon>Embryophyta</taxon>
        <taxon>Tracheophyta</taxon>
        <taxon>Spermatophyta</taxon>
        <taxon>Magnoliopsida</taxon>
        <taxon>Liliopsida</taxon>
        <taxon>Poales</taxon>
        <taxon>Poaceae</taxon>
        <taxon>PACMAD clade</taxon>
        <taxon>Panicoideae</taxon>
        <taxon>Panicodae</taxon>
        <taxon>Paniceae</taxon>
        <taxon>Cenchrinae</taxon>
        <taxon>Setaria</taxon>
    </lineage>
</organism>
<dbReference type="EMBL" id="CM016552">
    <property type="protein sequence ID" value="TKW37935.1"/>
    <property type="molecule type" value="Genomic_DNA"/>
</dbReference>
<dbReference type="AlphaFoldDB" id="A0A4U6W7T2"/>
<name>A0A4U6W7T2_SETVI</name>
<accession>A0A4U6W7T2</accession>
<proteinExistence type="predicted"/>
<reference evidence="1" key="1">
    <citation type="submission" date="2019-03" db="EMBL/GenBank/DDBJ databases">
        <title>WGS assembly of Setaria viridis.</title>
        <authorList>
            <person name="Huang P."/>
            <person name="Jenkins J."/>
            <person name="Grimwood J."/>
            <person name="Barry K."/>
            <person name="Healey A."/>
            <person name="Mamidi S."/>
            <person name="Sreedasyam A."/>
            <person name="Shu S."/>
            <person name="Feldman M."/>
            <person name="Wu J."/>
            <person name="Yu Y."/>
            <person name="Chen C."/>
            <person name="Johnson J."/>
            <person name="Rokhsar D."/>
            <person name="Baxter I."/>
            <person name="Schmutz J."/>
            <person name="Brutnell T."/>
            <person name="Kellogg E."/>
        </authorList>
    </citation>
    <scope>NUCLEOTIDE SEQUENCE [LARGE SCALE GENOMIC DNA]</scope>
</reference>
<gene>
    <name evidence="1" type="ORF">SEVIR_1G081950v2</name>
</gene>
<dbReference type="Gramene" id="TKW37935">
    <property type="protein sequence ID" value="TKW37935"/>
    <property type="gene ID" value="SEVIR_1G081950v2"/>
</dbReference>
<protein>
    <recommendedName>
        <fullName evidence="3">Reverse transcriptase zinc-binding domain-containing protein</fullName>
    </recommendedName>
</protein>
<keyword evidence="2" id="KW-1185">Reference proteome</keyword>
<sequence>MGAESPDHLILHCSFARQFWTAIGSTIRDADNVERLWEVTRPHNILEAYCSTYLLLCAWQLWKHRLRLLKPGAL</sequence>